<dbReference type="OrthoDB" id="675263at2"/>
<gene>
    <name evidence="3" type="ORF">DCC81_24660</name>
</gene>
<dbReference type="EMBL" id="QCYK01000004">
    <property type="protein sequence ID" value="PUZ21783.1"/>
    <property type="molecule type" value="Genomic_DNA"/>
</dbReference>
<feature type="coiled-coil region" evidence="1">
    <location>
        <begin position="25"/>
        <end position="52"/>
    </location>
</feature>
<accession>A0A2T7BBN3</accession>
<evidence type="ECO:0000256" key="1">
    <source>
        <dbReference type="SAM" id="Coils"/>
    </source>
</evidence>
<evidence type="ECO:0000313" key="4">
    <source>
        <dbReference type="Proteomes" id="UP000244450"/>
    </source>
</evidence>
<evidence type="ECO:0000256" key="2">
    <source>
        <dbReference type="SAM" id="MobiDB-lite"/>
    </source>
</evidence>
<name>A0A2T7BBN3_9BACT</name>
<sequence>MSSVESILPKVEKRYLRYDFTAVELHEKSQELAAKNLEIVNVENEKKEATGQFTSRIASIKSSIGQLSDKVANGYEIREVTLDVQYHTPKQGYKTLIRKDTGKRIEEKMTDSDWNLWTQYDEANKPTESQPADVPDIVRTQVGDQDNPPAADEEPF</sequence>
<dbReference type="RefSeq" id="WP_108689432.1">
    <property type="nucleotide sequence ID" value="NZ_QCYK01000004.1"/>
</dbReference>
<feature type="region of interest" description="Disordered" evidence="2">
    <location>
        <begin position="121"/>
        <end position="156"/>
    </location>
</feature>
<keyword evidence="4" id="KW-1185">Reference proteome</keyword>
<keyword evidence="1" id="KW-0175">Coiled coil</keyword>
<protein>
    <submittedName>
        <fullName evidence="3">Uncharacterized protein</fullName>
    </submittedName>
</protein>
<organism evidence="3 4">
    <name type="scientific">Chitinophaga parva</name>
    <dbReference type="NCBI Taxonomy" id="2169414"/>
    <lineage>
        <taxon>Bacteria</taxon>
        <taxon>Pseudomonadati</taxon>
        <taxon>Bacteroidota</taxon>
        <taxon>Chitinophagia</taxon>
        <taxon>Chitinophagales</taxon>
        <taxon>Chitinophagaceae</taxon>
        <taxon>Chitinophaga</taxon>
    </lineage>
</organism>
<dbReference type="Proteomes" id="UP000244450">
    <property type="component" value="Unassembled WGS sequence"/>
</dbReference>
<comment type="caution">
    <text evidence="3">The sequence shown here is derived from an EMBL/GenBank/DDBJ whole genome shotgun (WGS) entry which is preliminary data.</text>
</comment>
<dbReference type="AlphaFoldDB" id="A0A2T7BBN3"/>
<proteinExistence type="predicted"/>
<reference evidence="3 4" key="1">
    <citation type="submission" date="2018-04" db="EMBL/GenBank/DDBJ databases">
        <title>Chitinophaga fuyangensis sp. nov., isolated from soil in a chemical factory.</title>
        <authorList>
            <person name="Chen K."/>
        </authorList>
    </citation>
    <scope>NUCLEOTIDE SEQUENCE [LARGE SCALE GENOMIC DNA]</scope>
    <source>
        <strain evidence="3 4">LY-1</strain>
    </source>
</reference>
<evidence type="ECO:0000313" key="3">
    <source>
        <dbReference type="EMBL" id="PUZ21783.1"/>
    </source>
</evidence>